<keyword evidence="1" id="KW-1133">Transmembrane helix</keyword>
<feature type="transmembrane region" description="Helical" evidence="1">
    <location>
        <begin position="117"/>
        <end position="141"/>
    </location>
</feature>
<sequence>MLQYRPSFIEWLTLIFMFPIVIGTAGYQLFGSRYFHDPEVFAATTALIMAISLTCWYFHFMLIQQFAALFPTFKDMWKRVLAMILLDIVVVKINMAIIFYGFDAMHLFGYVFVRENFVFSSIIGITVTVIGITLCETEYVFKKWKESLAMKERAQMQYHEQEFENLIRQINPHFLFNNLNTLSSLITTDPPKAEYFLDELSKVYRYLMRNNQEALSTLGSEMQFIGSYVALLQIRHSDAIRFHVGNLAPFEDRLLPSLSLQLLVENAVKHNMVRKNQPLHISISVDAQQRLVVENNLQQKPGNIPSNKVGLSNISLKYKMLGQPAAVIEQDEHCFRVRLALMHRSYVEEHHQVLAHLPV</sequence>
<dbReference type="RefSeq" id="WP_015811729.1">
    <property type="nucleotide sequence ID" value="NC_013037.1"/>
</dbReference>
<accession>C6VZJ9</accession>
<feature type="transmembrane region" description="Helical" evidence="1">
    <location>
        <begin position="12"/>
        <end position="30"/>
    </location>
</feature>
<dbReference type="EMBL" id="CP001619">
    <property type="protein sequence ID" value="ACT93477.1"/>
    <property type="molecule type" value="Genomic_DNA"/>
</dbReference>
<name>C6VZJ9_DYAFD</name>
<dbReference type="PANTHER" id="PTHR34220:SF7">
    <property type="entry name" value="SENSOR HISTIDINE KINASE YPDA"/>
    <property type="match status" value="1"/>
</dbReference>
<keyword evidence="3" id="KW-0808">Transferase</keyword>
<dbReference type="InterPro" id="IPR050640">
    <property type="entry name" value="Bact_2-comp_sensor_kinase"/>
</dbReference>
<feature type="transmembrane region" description="Helical" evidence="1">
    <location>
        <begin position="42"/>
        <end position="60"/>
    </location>
</feature>
<dbReference type="OrthoDB" id="927174at2"/>
<dbReference type="GO" id="GO:0016020">
    <property type="term" value="C:membrane"/>
    <property type="evidence" value="ECO:0007669"/>
    <property type="project" value="InterPro"/>
</dbReference>
<evidence type="ECO:0000313" key="3">
    <source>
        <dbReference type="EMBL" id="ACT93477.1"/>
    </source>
</evidence>
<dbReference type="HOGENOM" id="CLU_020473_0_2_10"/>
<gene>
    <name evidence="3" type="ordered locus">Dfer_2255</name>
</gene>
<dbReference type="GO" id="GO:0000155">
    <property type="term" value="F:phosphorelay sensor kinase activity"/>
    <property type="evidence" value="ECO:0007669"/>
    <property type="project" value="InterPro"/>
</dbReference>
<dbReference type="Pfam" id="PF06580">
    <property type="entry name" value="His_kinase"/>
    <property type="match status" value="1"/>
</dbReference>
<organism evidence="3 4">
    <name type="scientific">Dyadobacter fermentans (strain ATCC 700827 / DSM 18053 / CIP 107007 / KCTC 52180 / NS114)</name>
    <dbReference type="NCBI Taxonomy" id="471854"/>
    <lineage>
        <taxon>Bacteria</taxon>
        <taxon>Pseudomonadati</taxon>
        <taxon>Bacteroidota</taxon>
        <taxon>Cytophagia</taxon>
        <taxon>Cytophagales</taxon>
        <taxon>Spirosomataceae</taxon>
        <taxon>Dyadobacter</taxon>
    </lineage>
</organism>
<dbReference type="Proteomes" id="UP000002011">
    <property type="component" value="Chromosome"/>
</dbReference>
<dbReference type="InterPro" id="IPR010559">
    <property type="entry name" value="Sig_transdc_His_kin_internal"/>
</dbReference>
<keyword evidence="1" id="KW-0472">Membrane</keyword>
<evidence type="ECO:0000259" key="2">
    <source>
        <dbReference type="Pfam" id="PF06580"/>
    </source>
</evidence>
<feature type="transmembrane region" description="Helical" evidence="1">
    <location>
        <begin position="80"/>
        <end position="102"/>
    </location>
</feature>
<dbReference type="PANTHER" id="PTHR34220">
    <property type="entry name" value="SENSOR HISTIDINE KINASE YPDA"/>
    <property type="match status" value="1"/>
</dbReference>
<keyword evidence="3" id="KW-0418">Kinase</keyword>
<dbReference type="eggNOG" id="COG2972">
    <property type="taxonomic scope" value="Bacteria"/>
</dbReference>
<protein>
    <submittedName>
        <fullName evidence="3">Signal transduction histidine kinase, LytS</fullName>
    </submittedName>
</protein>
<dbReference type="STRING" id="471854.Dfer_2255"/>
<dbReference type="AlphaFoldDB" id="C6VZJ9"/>
<reference evidence="3 4" key="1">
    <citation type="journal article" date="2009" name="Stand. Genomic Sci.">
        <title>Complete genome sequence of Dyadobacter fermentans type strain (NS114).</title>
        <authorList>
            <person name="Lang E."/>
            <person name="Lapidus A."/>
            <person name="Chertkov O."/>
            <person name="Brettin T."/>
            <person name="Detter J.C."/>
            <person name="Han C."/>
            <person name="Copeland A."/>
            <person name="Glavina Del Rio T."/>
            <person name="Nolan M."/>
            <person name="Chen F."/>
            <person name="Lucas S."/>
            <person name="Tice H."/>
            <person name="Cheng J.F."/>
            <person name="Land M."/>
            <person name="Hauser L."/>
            <person name="Chang Y.J."/>
            <person name="Jeffries C.D."/>
            <person name="Kopitz M."/>
            <person name="Bruce D."/>
            <person name="Goodwin L."/>
            <person name="Pitluck S."/>
            <person name="Ovchinnikova G."/>
            <person name="Pati A."/>
            <person name="Ivanova N."/>
            <person name="Mavrommatis K."/>
            <person name="Chen A."/>
            <person name="Palaniappan K."/>
            <person name="Chain P."/>
            <person name="Bristow J."/>
            <person name="Eisen J.A."/>
            <person name="Markowitz V."/>
            <person name="Hugenholtz P."/>
            <person name="Goker M."/>
            <person name="Rohde M."/>
            <person name="Kyrpides N.C."/>
            <person name="Klenk H.P."/>
        </authorList>
    </citation>
    <scope>NUCLEOTIDE SEQUENCE [LARGE SCALE GENOMIC DNA]</scope>
    <source>
        <strain evidence="4">ATCC 700827 / DSM 18053 / CIP 107007 / KCTC 52180 / NS114</strain>
    </source>
</reference>
<feature type="domain" description="Signal transduction histidine kinase internal region" evidence="2">
    <location>
        <begin position="162"/>
        <end position="239"/>
    </location>
</feature>
<proteinExistence type="predicted"/>
<keyword evidence="1" id="KW-0812">Transmembrane</keyword>
<keyword evidence="4" id="KW-1185">Reference proteome</keyword>
<evidence type="ECO:0000256" key="1">
    <source>
        <dbReference type="SAM" id="Phobius"/>
    </source>
</evidence>
<evidence type="ECO:0000313" key="4">
    <source>
        <dbReference type="Proteomes" id="UP000002011"/>
    </source>
</evidence>
<dbReference type="KEGG" id="dfe:Dfer_2255"/>